<evidence type="ECO:0000256" key="8">
    <source>
        <dbReference type="ARBA" id="ARBA00023211"/>
    </source>
</evidence>
<keyword evidence="4 9" id="KW-0378">Hydrolase</keyword>
<sequence>MKRSFYIYSDGDLKRHDNTLQFTSLDGTKRDIPVETIGDIYLMSEMSFNTKFVSLIAQYGIVMHFFNYYSFYTGSFYPKESMPAGGLLVKQVQHYDDDEKRIAIARQIIEAAAYNIYRNLRYYNERGKDLDLHINEIMALRKKIPFCKNVTELMGIEGNIRKNYYQSWNLIIDQEVNFERRIKNPPDNMINTLISFANSLVYTRVLSEIYHTQLNPTISYLHEPGVRRFSLSLDLAEIFKPLLGDRLIFSLLNKKQITEKHFTKNLNYLHLKKEASQLIATEFDNRLKQTIKHRELKKDVSYQYLIRLEAYKLIKHLLGEKEYEGFKIWW</sequence>
<evidence type="ECO:0000256" key="3">
    <source>
        <dbReference type="ARBA" id="ARBA00022759"/>
    </source>
</evidence>
<comment type="cofactor">
    <cofactor evidence="9">
        <name>Mg(2+)</name>
        <dbReference type="ChEBI" id="CHEBI:18420"/>
    </cofactor>
    <cofactor evidence="9">
        <name>Mn(2+)</name>
        <dbReference type="ChEBI" id="CHEBI:29035"/>
    </cofactor>
</comment>
<keyword evidence="5 9" id="KW-0460">Magnesium</keyword>
<dbReference type="EC" id="3.1.-.-" evidence="9"/>
<feature type="binding site" evidence="9">
    <location>
        <position position="237"/>
    </location>
    <ligand>
        <name>Mn(2+)</name>
        <dbReference type="ChEBI" id="CHEBI:29035"/>
    </ligand>
</feature>
<dbReference type="AlphaFoldDB" id="A0A498R3Y9"/>
<name>A0A498R3Y9_9FIRM</name>
<evidence type="ECO:0000256" key="10">
    <source>
        <dbReference type="SAM" id="Phobius"/>
    </source>
</evidence>
<evidence type="ECO:0000256" key="7">
    <source>
        <dbReference type="ARBA" id="ARBA00023125"/>
    </source>
</evidence>
<reference evidence="11 12" key="1">
    <citation type="submission" date="2018-06" db="EMBL/GenBank/DDBJ databases">
        <authorList>
            <person name="Strepis N."/>
        </authorList>
    </citation>
    <scope>NUCLEOTIDE SEQUENCE [LARGE SCALE GENOMIC DNA]</scope>
    <source>
        <strain evidence="11">LUCI</strain>
    </source>
</reference>
<comment type="similarity">
    <text evidence="9">Belongs to the CRISPR-associated endonuclease Cas1 family.</text>
</comment>
<evidence type="ECO:0000313" key="11">
    <source>
        <dbReference type="EMBL" id="VBB06124.1"/>
    </source>
</evidence>
<evidence type="ECO:0000256" key="4">
    <source>
        <dbReference type="ARBA" id="ARBA00022801"/>
    </source>
</evidence>
<keyword evidence="10" id="KW-0812">Transmembrane</keyword>
<keyword evidence="12" id="KW-1185">Reference proteome</keyword>
<accession>A0A498R3Y9</accession>
<evidence type="ECO:0000256" key="6">
    <source>
        <dbReference type="ARBA" id="ARBA00023118"/>
    </source>
</evidence>
<dbReference type="GO" id="GO:0043571">
    <property type="term" value="P:maintenance of CRISPR repeat elements"/>
    <property type="evidence" value="ECO:0007669"/>
    <property type="project" value="UniProtKB-UniRule"/>
</dbReference>
<keyword evidence="3 9" id="KW-0255">Endonuclease</keyword>
<keyword evidence="10" id="KW-0472">Membrane</keyword>
<dbReference type="EMBL" id="UPPP01000061">
    <property type="protein sequence ID" value="VBB06124.1"/>
    <property type="molecule type" value="Genomic_DNA"/>
</dbReference>
<dbReference type="HAMAP" id="MF_01470">
    <property type="entry name" value="Cas1"/>
    <property type="match status" value="1"/>
</dbReference>
<gene>
    <name evidence="9" type="primary">cas1</name>
    <name evidence="11" type="ORF">LUCI_1339</name>
</gene>
<dbReference type="PANTHER" id="PTHR43219">
    <property type="entry name" value="CRISPR-ASSOCIATED ENDONUCLEASE CAS1"/>
    <property type="match status" value="1"/>
</dbReference>
<evidence type="ECO:0000256" key="5">
    <source>
        <dbReference type="ARBA" id="ARBA00022842"/>
    </source>
</evidence>
<proteinExistence type="inferred from homology"/>
<feature type="binding site" evidence="9">
    <location>
        <position position="157"/>
    </location>
    <ligand>
        <name>Mn(2+)</name>
        <dbReference type="ChEBI" id="CHEBI:29035"/>
    </ligand>
</feature>
<dbReference type="GO" id="GO:0046872">
    <property type="term" value="F:metal ion binding"/>
    <property type="evidence" value="ECO:0007669"/>
    <property type="project" value="UniProtKB-UniRule"/>
</dbReference>
<organism evidence="11 12">
    <name type="scientific">Lucifera butyrica</name>
    <dbReference type="NCBI Taxonomy" id="1351585"/>
    <lineage>
        <taxon>Bacteria</taxon>
        <taxon>Bacillati</taxon>
        <taxon>Bacillota</taxon>
        <taxon>Negativicutes</taxon>
        <taxon>Veillonellales</taxon>
        <taxon>Veillonellaceae</taxon>
        <taxon>Lucifera</taxon>
    </lineage>
</organism>
<comment type="subunit">
    <text evidence="9">Homodimer, forms a heterotetramer with a Cas2 homodimer.</text>
</comment>
<dbReference type="InterPro" id="IPR019858">
    <property type="entry name" value="CRISPR-assoc_Cas1_HMARI/TNEAP"/>
</dbReference>
<keyword evidence="7 9" id="KW-0238">DNA-binding</keyword>
<protein>
    <recommendedName>
        <fullName evidence="9">CRISPR-associated endonuclease Cas1</fullName>
        <ecNumber evidence="9">3.1.-.-</ecNumber>
    </recommendedName>
</protein>
<evidence type="ECO:0000256" key="2">
    <source>
        <dbReference type="ARBA" id="ARBA00022723"/>
    </source>
</evidence>
<dbReference type="Gene3D" id="1.20.120.920">
    <property type="entry name" value="CRISPR-associated endonuclease Cas1, C-terminal domain"/>
    <property type="match status" value="1"/>
</dbReference>
<dbReference type="NCBIfam" id="TIGR00287">
    <property type="entry name" value="cas1"/>
    <property type="match status" value="1"/>
</dbReference>
<feature type="transmembrane region" description="Helical" evidence="10">
    <location>
        <begin position="52"/>
        <end position="72"/>
    </location>
</feature>
<keyword evidence="10" id="KW-1133">Transmembrane helix</keyword>
<dbReference type="GO" id="GO:0004520">
    <property type="term" value="F:DNA endonuclease activity"/>
    <property type="evidence" value="ECO:0007669"/>
    <property type="project" value="InterPro"/>
</dbReference>
<dbReference type="InterPro" id="IPR002729">
    <property type="entry name" value="CRISPR-assoc_Cas1"/>
</dbReference>
<dbReference type="InterPro" id="IPR042211">
    <property type="entry name" value="CRISPR-assoc_Cas1_N"/>
</dbReference>
<dbReference type="GO" id="GO:0003677">
    <property type="term" value="F:DNA binding"/>
    <property type="evidence" value="ECO:0007669"/>
    <property type="project" value="UniProtKB-KW"/>
</dbReference>
<evidence type="ECO:0000313" key="12">
    <source>
        <dbReference type="Proteomes" id="UP000277811"/>
    </source>
</evidence>
<evidence type="ECO:0000256" key="1">
    <source>
        <dbReference type="ARBA" id="ARBA00022722"/>
    </source>
</evidence>
<dbReference type="Proteomes" id="UP000277811">
    <property type="component" value="Unassembled WGS sequence"/>
</dbReference>
<keyword evidence="2 9" id="KW-0479">Metal-binding</keyword>
<dbReference type="CDD" id="cd09722">
    <property type="entry name" value="Cas1_I-B"/>
    <property type="match status" value="1"/>
</dbReference>
<keyword evidence="8 9" id="KW-0464">Manganese</keyword>
<dbReference type="Pfam" id="PF01867">
    <property type="entry name" value="Cas_Cas1"/>
    <property type="match status" value="1"/>
</dbReference>
<keyword evidence="6 9" id="KW-0051">Antiviral defense</keyword>
<dbReference type="OrthoDB" id="9803119at2"/>
<dbReference type="NCBIfam" id="TIGR03641">
    <property type="entry name" value="cas1_HMARI"/>
    <property type="match status" value="1"/>
</dbReference>
<evidence type="ECO:0000256" key="9">
    <source>
        <dbReference type="HAMAP-Rule" id="MF_01470"/>
    </source>
</evidence>
<feature type="binding site" evidence="9">
    <location>
        <position position="222"/>
    </location>
    <ligand>
        <name>Mn(2+)</name>
        <dbReference type="ChEBI" id="CHEBI:29035"/>
    </ligand>
</feature>
<dbReference type="PANTHER" id="PTHR43219:SF1">
    <property type="entry name" value="CRISPR-ASSOCIATED ENDONUCLEASE CAS1"/>
    <property type="match status" value="1"/>
</dbReference>
<dbReference type="InterPro" id="IPR042206">
    <property type="entry name" value="CRISPR-assoc_Cas1_C"/>
</dbReference>
<keyword evidence="1 9" id="KW-0540">Nuclease</keyword>
<comment type="function">
    <text evidence="9">CRISPR (clustered regularly interspaced short palindromic repeat), is an adaptive immune system that provides protection against mobile genetic elements (viruses, transposable elements and conjugative plasmids). CRISPR clusters contain spacers, sequences complementary to antecedent mobile elements, and target invading nucleic acids. CRISPR clusters are transcribed and processed into CRISPR RNA (crRNA). Acts as a dsDNA endonuclease. Involved in the integration of spacer DNA into the CRISPR cassette.</text>
</comment>
<dbReference type="GO" id="GO:0051607">
    <property type="term" value="P:defense response to virus"/>
    <property type="evidence" value="ECO:0007669"/>
    <property type="project" value="UniProtKB-UniRule"/>
</dbReference>
<dbReference type="RefSeq" id="WP_122627079.1">
    <property type="nucleotide sequence ID" value="NZ_UPPP01000061.1"/>
</dbReference>
<dbReference type="Gene3D" id="3.100.10.20">
    <property type="entry name" value="CRISPR-associated endonuclease Cas1, N-terminal domain"/>
    <property type="match status" value="1"/>
</dbReference>
<dbReference type="GO" id="GO:0016787">
    <property type="term" value="F:hydrolase activity"/>
    <property type="evidence" value="ECO:0007669"/>
    <property type="project" value="UniProtKB-KW"/>
</dbReference>